<sequence>MVERDAYSDLVFWEDLDPDAEEGDLQALKEMIERCSSVLRRGAGLCGVFSGKECKGGQSGSPGSTGAGRSGIFVIVILR</sequence>
<name>A0B7R1_METTP</name>
<dbReference type="EMBL" id="CP000477">
    <property type="protein sequence ID" value="ABK14735.1"/>
    <property type="molecule type" value="Genomic_DNA"/>
</dbReference>
<accession>A0B7R1</accession>
<proteinExistence type="predicted"/>
<gene>
    <name evidence="1" type="ordered locus">Mthe_0947</name>
</gene>
<evidence type="ECO:0000313" key="1">
    <source>
        <dbReference type="EMBL" id="ABK14735.1"/>
    </source>
</evidence>
<dbReference type="HOGENOM" id="CLU_2597809_0_0_2"/>
<dbReference type="STRING" id="349307.Mthe_0947"/>
<evidence type="ECO:0000313" key="2">
    <source>
        <dbReference type="Proteomes" id="UP000000674"/>
    </source>
</evidence>
<organism evidence="1 2">
    <name type="scientific">Methanothrix thermoacetophila (strain DSM 6194 / JCM 14653 / NBRC 101360 / PT)</name>
    <name type="common">Methanosaeta thermophila</name>
    <dbReference type="NCBI Taxonomy" id="349307"/>
    <lineage>
        <taxon>Archaea</taxon>
        <taxon>Methanobacteriati</taxon>
        <taxon>Methanobacteriota</taxon>
        <taxon>Stenosarchaea group</taxon>
        <taxon>Methanomicrobia</taxon>
        <taxon>Methanotrichales</taxon>
        <taxon>Methanotrichaceae</taxon>
        <taxon>Methanothrix</taxon>
    </lineage>
</organism>
<dbReference type="KEGG" id="mtp:Mthe_0947"/>
<reference evidence="1 2" key="1">
    <citation type="submission" date="2006-10" db="EMBL/GenBank/DDBJ databases">
        <title>Complete sequence of Methanosaeta thermophila PT.</title>
        <authorList>
            <consortium name="US DOE Joint Genome Institute"/>
            <person name="Copeland A."/>
            <person name="Lucas S."/>
            <person name="Lapidus A."/>
            <person name="Barry K."/>
            <person name="Detter J.C."/>
            <person name="Glavina del Rio T."/>
            <person name="Hammon N."/>
            <person name="Israni S."/>
            <person name="Pitluck S."/>
            <person name="Chain P."/>
            <person name="Malfatti S."/>
            <person name="Shin M."/>
            <person name="Vergez L."/>
            <person name="Schmutz J."/>
            <person name="Larimer F."/>
            <person name="Land M."/>
            <person name="Hauser L."/>
            <person name="Kyrpides N."/>
            <person name="Kim E."/>
            <person name="Smith K.S."/>
            <person name="Ingram-Smith C."/>
            <person name="Richardson P."/>
        </authorList>
    </citation>
    <scope>NUCLEOTIDE SEQUENCE [LARGE SCALE GENOMIC DNA]</scope>
    <source>
        <strain evidence="2">DSM 6194 / JCM 14653 / NBRC 101360 / PT</strain>
    </source>
</reference>
<dbReference type="Proteomes" id="UP000000674">
    <property type="component" value="Chromosome"/>
</dbReference>
<keyword evidence="2" id="KW-1185">Reference proteome</keyword>
<protein>
    <submittedName>
        <fullName evidence="1">Uncharacterized protein</fullName>
    </submittedName>
</protein>
<dbReference type="AlphaFoldDB" id="A0B7R1"/>